<dbReference type="Gene3D" id="1.20.120.910">
    <property type="entry name" value="DksA, coiled-coil domain"/>
    <property type="match status" value="1"/>
</dbReference>
<evidence type="ECO:0000313" key="6">
    <source>
        <dbReference type="EMBL" id="BCS88771.1"/>
    </source>
</evidence>
<reference evidence="6" key="1">
    <citation type="journal article" date="2022" name="Arch. Microbiol.">
        <title>Pseudodesulfovibrio sediminis sp. nov., a mesophilic and neutrophilic sulfate-reducing bacterium isolated from sediment of a brackish lake.</title>
        <authorList>
            <person name="Takahashi A."/>
            <person name="Kojima H."/>
            <person name="Watanabe M."/>
            <person name="Fukui M."/>
        </authorList>
    </citation>
    <scope>NUCLEOTIDE SEQUENCE</scope>
    <source>
        <strain evidence="6">SF6</strain>
    </source>
</reference>
<dbReference type="InterPro" id="IPR037187">
    <property type="entry name" value="DnaK_N"/>
</dbReference>
<dbReference type="Pfam" id="PF01258">
    <property type="entry name" value="zf-dskA_traR"/>
    <property type="match status" value="1"/>
</dbReference>
<evidence type="ECO:0000256" key="3">
    <source>
        <dbReference type="ARBA" id="ARBA00022833"/>
    </source>
</evidence>
<organism evidence="6 7">
    <name type="scientific">Pseudodesulfovibrio sediminis</name>
    <dbReference type="NCBI Taxonomy" id="2810563"/>
    <lineage>
        <taxon>Bacteria</taxon>
        <taxon>Pseudomonadati</taxon>
        <taxon>Thermodesulfobacteriota</taxon>
        <taxon>Desulfovibrionia</taxon>
        <taxon>Desulfovibrionales</taxon>
        <taxon>Desulfovibrionaceae</taxon>
    </lineage>
</organism>
<keyword evidence="7" id="KW-1185">Reference proteome</keyword>
<sequence>MTQHQLKEIKTHLIQGLHAVTEQAKSTVLTVENCPDETDFATQLTQQGVNVAIQHRRSVRILELETALKRLSETEYGVCEECGDDIGVARLKANPSTRLCVCCQSAIEDGLTRCA</sequence>
<keyword evidence="1" id="KW-0479">Metal-binding</keyword>
<evidence type="ECO:0000313" key="7">
    <source>
        <dbReference type="Proteomes" id="UP001053296"/>
    </source>
</evidence>
<name>A0ABM7P562_9BACT</name>
<evidence type="ECO:0000256" key="2">
    <source>
        <dbReference type="ARBA" id="ARBA00022771"/>
    </source>
</evidence>
<keyword evidence="2" id="KW-0863">Zinc-finger</keyword>
<evidence type="ECO:0000259" key="5">
    <source>
        <dbReference type="Pfam" id="PF01258"/>
    </source>
</evidence>
<dbReference type="SUPFAM" id="SSF57716">
    <property type="entry name" value="Glucocorticoid receptor-like (DNA-binding domain)"/>
    <property type="match status" value="1"/>
</dbReference>
<evidence type="ECO:0000256" key="4">
    <source>
        <dbReference type="PROSITE-ProRule" id="PRU00510"/>
    </source>
</evidence>
<dbReference type="PANTHER" id="PTHR33823">
    <property type="entry name" value="RNA POLYMERASE-BINDING TRANSCRIPTION FACTOR DKSA-RELATED"/>
    <property type="match status" value="1"/>
</dbReference>
<dbReference type="PROSITE" id="PS01102">
    <property type="entry name" value="ZF_DKSA_1"/>
    <property type="match status" value="1"/>
</dbReference>
<evidence type="ECO:0000256" key="1">
    <source>
        <dbReference type="ARBA" id="ARBA00022723"/>
    </source>
</evidence>
<gene>
    <name evidence="6" type="ORF">PSDVSF_20130</name>
</gene>
<dbReference type="Proteomes" id="UP001053296">
    <property type="component" value="Chromosome"/>
</dbReference>
<dbReference type="SUPFAM" id="SSF109635">
    <property type="entry name" value="DnaK suppressor protein DksA, alpha-hairpin domain"/>
    <property type="match status" value="1"/>
</dbReference>
<dbReference type="PROSITE" id="PS51128">
    <property type="entry name" value="ZF_DKSA_2"/>
    <property type="match status" value="1"/>
</dbReference>
<dbReference type="RefSeq" id="WP_229590761.1">
    <property type="nucleotide sequence ID" value="NZ_AP024485.1"/>
</dbReference>
<dbReference type="InterPro" id="IPR020458">
    <property type="entry name" value="Znf_DskA_TraR_CS"/>
</dbReference>
<accession>A0ABM7P562</accession>
<proteinExistence type="predicted"/>
<protein>
    <recommendedName>
        <fullName evidence="5">Zinc finger DksA/TraR C4-type domain-containing protein</fullName>
    </recommendedName>
</protein>
<keyword evidence="3" id="KW-0862">Zinc</keyword>
<dbReference type="EMBL" id="AP024485">
    <property type="protein sequence ID" value="BCS88771.1"/>
    <property type="molecule type" value="Genomic_DNA"/>
</dbReference>
<dbReference type="InterPro" id="IPR000962">
    <property type="entry name" value="Znf_DskA_TraR"/>
</dbReference>
<dbReference type="PANTHER" id="PTHR33823:SF4">
    <property type="entry name" value="GENERAL STRESS PROTEIN 16O"/>
    <property type="match status" value="1"/>
</dbReference>
<feature type="domain" description="Zinc finger DksA/TraR C4-type" evidence="5">
    <location>
        <begin position="76"/>
        <end position="108"/>
    </location>
</feature>
<feature type="zinc finger region" description="dksA C4-type" evidence="4">
    <location>
        <begin position="79"/>
        <end position="103"/>
    </location>
</feature>